<dbReference type="Gene3D" id="1.20.1560.10">
    <property type="entry name" value="ABC transporter type 1, transmembrane domain"/>
    <property type="match status" value="1"/>
</dbReference>
<keyword evidence="3 9" id="KW-0812">Transmembrane</keyword>
<dbReference type="CDD" id="cd03223">
    <property type="entry name" value="ABCD_peroxisomal_ALDP"/>
    <property type="match status" value="1"/>
</dbReference>
<dbReference type="AlphaFoldDB" id="A0A9X8P6B9"/>
<evidence type="ECO:0000259" key="10">
    <source>
        <dbReference type="PROSITE" id="PS50893"/>
    </source>
</evidence>
<dbReference type="InterPro" id="IPR036640">
    <property type="entry name" value="ABC1_TM_sf"/>
</dbReference>
<dbReference type="Pfam" id="PF00005">
    <property type="entry name" value="ABC_tran"/>
    <property type="match status" value="1"/>
</dbReference>
<keyword evidence="6 9" id="KW-1133">Transmembrane helix</keyword>
<keyword evidence="7 9" id="KW-0472">Membrane</keyword>
<keyword evidence="13" id="KW-1185">Reference proteome</keyword>
<accession>A0A9X8P6B9</accession>
<dbReference type="GO" id="GO:0005524">
    <property type="term" value="F:ATP binding"/>
    <property type="evidence" value="ECO:0007669"/>
    <property type="project" value="UniProtKB-KW"/>
</dbReference>
<evidence type="ECO:0000256" key="6">
    <source>
        <dbReference type="ARBA" id="ARBA00022989"/>
    </source>
</evidence>
<dbReference type="SUPFAM" id="SSF52540">
    <property type="entry name" value="P-loop containing nucleoside triphosphate hydrolases"/>
    <property type="match status" value="1"/>
</dbReference>
<protein>
    <submittedName>
        <fullName evidence="12">ABC transporter ATP-binding protein/permease</fullName>
    </submittedName>
</protein>
<dbReference type="RefSeq" id="WP_129712550.1">
    <property type="nucleotide sequence ID" value="NZ_JBEHFA010000003.1"/>
</dbReference>
<keyword evidence="4" id="KW-0547">Nucleotide-binding</keyword>
<dbReference type="PROSITE" id="PS50929">
    <property type="entry name" value="ABC_TM1F"/>
    <property type="match status" value="1"/>
</dbReference>
<evidence type="ECO:0000313" key="13">
    <source>
        <dbReference type="Proteomes" id="UP001138460"/>
    </source>
</evidence>
<evidence type="ECO:0000256" key="9">
    <source>
        <dbReference type="SAM" id="Phobius"/>
    </source>
</evidence>
<sequence length="600" mass="67953">MNASETSTTRPGIGQILMPYWLTPEKYLALFILAVIISINLGTAYISVEANRISGKFTDALIGLDWEQIKPLFIFSFVLGLGAMMLRWTNVLAQGYLALRWRTWMTLDYVRRWTGTSAYYQIERDGTLTNVDQRIADDVNELVSASLNFLLSIISVVISTVTYTALFWSVSGVLRFSFMGSDWAIPGYMVYVLYIEYFLQVGLSHWLGKALIKLNMNQQNAEGDFRFLGVQIRENAEQIAFYQGGTREGERLTQRFARVRDNALAVLLRGFKVSFGQSLFSHFLSPLPTLLALPQLLRGEITFGDLTRIQMAYGSLGATLSFFMQAYQAFTRWLALTKRLQDMEEVLNKSERQSSPILVTEQDGPEFSCRGLNLFTPDGRALTALNQWQVLPGERWMVNGVSGVGKSTLLRACAGLWHHGTGEIVRPRHRHYLFLPQKSYLPTGTLKAALCYPGNVRDFTDEQCRQALFDSELPDMVTQLENEDRWQHLLSGGEQQRVAIARTLLHRPDFIFLDEATSALDPETEQRVYQALVNALPDSAIISVAHRETLAAFHTHHLHLTPLTGSDNHHDRENQTGDDAPRYQRTDSAFSERGLAWRGE</sequence>
<dbReference type="InterPro" id="IPR027417">
    <property type="entry name" value="P-loop_NTPase"/>
</dbReference>
<feature type="region of interest" description="Disordered" evidence="8">
    <location>
        <begin position="562"/>
        <end position="586"/>
    </location>
</feature>
<proteinExistence type="predicted"/>
<dbReference type="SUPFAM" id="SSF90123">
    <property type="entry name" value="ABC transporter transmembrane region"/>
    <property type="match status" value="1"/>
</dbReference>
<dbReference type="Proteomes" id="UP001138460">
    <property type="component" value="Unassembled WGS sequence"/>
</dbReference>
<evidence type="ECO:0000256" key="7">
    <source>
        <dbReference type="ARBA" id="ARBA00023136"/>
    </source>
</evidence>
<dbReference type="GO" id="GO:0016887">
    <property type="term" value="F:ATP hydrolysis activity"/>
    <property type="evidence" value="ECO:0007669"/>
    <property type="project" value="InterPro"/>
</dbReference>
<comment type="subcellular location">
    <subcellularLocation>
        <location evidence="1">Cell membrane</location>
        <topology evidence="1">Multi-pass membrane protein</topology>
    </subcellularLocation>
</comment>
<keyword evidence="2" id="KW-0813">Transport</keyword>
<feature type="transmembrane region" description="Helical" evidence="9">
    <location>
        <begin position="27"/>
        <end position="48"/>
    </location>
</feature>
<feature type="domain" description="ABC transporter" evidence="10">
    <location>
        <begin position="338"/>
        <end position="588"/>
    </location>
</feature>
<feature type="transmembrane region" description="Helical" evidence="9">
    <location>
        <begin position="188"/>
        <end position="208"/>
    </location>
</feature>
<organism evidence="12 13">
    <name type="scientific">Pectobacterium zantedeschiae</name>
    <dbReference type="NCBI Taxonomy" id="2034769"/>
    <lineage>
        <taxon>Bacteria</taxon>
        <taxon>Pseudomonadati</taxon>
        <taxon>Pseudomonadota</taxon>
        <taxon>Gammaproteobacteria</taxon>
        <taxon>Enterobacterales</taxon>
        <taxon>Pectobacteriaceae</taxon>
        <taxon>Pectobacterium</taxon>
    </lineage>
</organism>
<dbReference type="InterPro" id="IPR003439">
    <property type="entry name" value="ABC_transporter-like_ATP-bd"/>
</dbReference>
<dbReference type="OrthoDB" id="9810134at2"/>
<dbReference type="EMBL" id="NWTM01000001">
    <property type="protein sequence ID" value="RYC45298.1"/>
    <property type="molecule type" value="Genomic_DNA"/>
</dbReference>
<dbReference type="Pfam" id="PF06472">
    <property type="entry name" value="ABC_membrane_2"/>
    <property type="match status" value="1"/>
</dbReference>
<evidence type="ECO:0000256" key="5">
    <source>
        <dbReference type="ARBA" id="ARBA00022840"/>
    </source>
</evidence>
<dbReference type="InterPro" id="IPR003593">
    <property type="entry name" value="AAA+_ATPase"/>
</dbReference>
<dbReference type="Gene3D" id="3.40.50.300">
    <property type="entry name" value="P-loop containing nucleotide triphosphate hydrolases"/>
    <property type="match status" value="1"/>
</dbReference>
<feature type="compositionally biased region" description="Basic and acidic residues" evidence="8">
    <location>
        <begin position="567"/>
        <end position="585"/>
    </location>
</feature>
<comment type="caution">
    <text evidence="12">The sequence shown here is derived from an EMBL/GenBank/DDBJ whole genome shotgun (WGS) entry which is preliminary data.</text>
</comment>
<evidence type="ECO:0000259" key="11">
    <source>
        <dbReference type="PROSITE" id="PS50929"/>
    </source>
</evidence>
<dbReference type="GO" id="GO:0005886">
    <property type="term" value="C:plasma membrane"/>
    <property type="evidence" value="ECO:0007669"/>
    <property type="project" value="UniProtKB-SubCell"/>
</dbReference>
<dbReference type="PANTHER" id="PTHR11384">
    <property type="entry name" value="ATP-BINDING CASSETTE, SUB-FAMILY D MEMBER"/>
    <property type="match status" value="1"/>
</dbReference>
<dbReference type="PANTHER" id="PTHR11384:SF59">
    <property type="entry name" value="LYSOSOMAL COBALAMIN TRANSPORTER ABCD4"/>
    <property type="match status" value="1"/>
</dbReference>
<evidence type="ECO:0000313" key="12">
    <source>
        <dbReference type="EMBL" id="RYC45298.1"/>
    </source>
</evidence>
<feature type="transmembrane region" description="Helical" evidence="9">
    <location>
        <begin position="69"/>
        <end position="88"/>
    </location>
</feature>
<evidence type="ECO:0000256" key="1">
    <source>
        <dbReference type="ARBA" id="ARBA00004651"/>
    </source>
</evidence>
<keyword evidence="5 12" id="KW-0067">ATP-binding</keyword>
<dbReference type="InterPro" id="IPR050835">
    <property type="entry name" value="ABC_transporter_sub-D"/>
</dbReference>
<evidence type="ECO:0000256" key="8">
    <source>
        <dbReference type="SAM" id="MobiDB-lite"/>
    </source>
</evidence>
<evidence type="ECO:0000256" key="2">
    <source>
        <dbReference type="ARBA" id="ARBA00022448"/>
    </source>
</evidence>
<dbReference type="SMART" id="SM00382">
    <property type="entry name" value="AAA"/>
    <property type="match status" value="1"/>
</dbReference>
<feature type="transmembrane region" description="Helical" evidence="9">
    <location>
        <begin position="149"/>
        <end position="176"/>
    </location>
</feature>
<dbReference type="PROSITE" id="PS50893">
    <property type="entry name" value="ABC_TRANSPORTER_2"/>
    <property type="match status" value="1"/>
</dbReference>
<evidence type="ECO:0000256" key="4">
    <source>
        <dbReference type="ARBA" id="ARBA00022741"/>
    </source>
</evidence>
<name>A0A9X8P6B9_9GAMM</name>
<feature type="domain" description="ABC transmembrane type-1" evidence="11">
    <location>
        <begin position="53"/>
        <end position="332"/>
    </location>
</feature>
<evidence type="ECO:0000256" key="3">
    <source>
        <dbReference type="ARBA" id="ARBA00022692"/>
    </source>
</evidence>
<dbReference type="GO" id="GO:0140359">
    <property type="term" value="F:ABC-type transporter activity"/>
    <property type="evidence" value="ECO:0007669"/>
    <property type="project" value="InterPro"/>
</dbReference>
<dbReference type="InterPro" id="IPR017871">
    <property type="entry name" value="ABC_transporter-like_CS"/>
</dbReference>
<dbReference type="PROSITE" id="PS00211">
    <property type="entry name" value="ABC_TRANSPORTER_1"/>
    <property type="match status" value="1"/>
</dbReference>
<reference evidence="12 13" key="1">
    <citation type="journal article" date="2018" name="Syst. Appl. Microbiol.">
        <title>Pectobacterium zantedeschiae sp. nov. a new species of a soft rot pathogen isolated from Calla lily (Zantedeschia spp.).</title>
        <authorList>
            <person name="Waleron M."/>
            <person name="Misztak A."/>
            <person name="Waleron M."/>
            <person name="Franczuk M."/>
            <person name="Jonca J."/>
            <person name="Wielgomas B."/>
            <person name="Mikicinski A."/>
            <person name="Popovic T."/>
            <person name="Waleron K."/>
        </authorList>
    </citation>
    <scope>NUCLEOTIDE SEQUENCE [LARGE SCALE GENOMIC DNA]</scope>
    <source>
        <strain evidence="12 13">9M</strain>
    </source>
</reference>
<dbReference type="InterPro" id="IPR011527">
    <property type="entry name" value="ABC1_TM_dom"/>
</dbReference>
<gene>
    <name evidence="12" type="ORF">CLR69_10025</name>
</gene>